<organism evidence="3 6">
    <name type="scientific">Orbilia oligospora</name>
    <name type="common">Nematode-trapping fungus</name>
    <name type="synonym">Arthrobotrys oligospora</name>
    <dbReference type="NCBI Taxonomy" id="2813651"/>
    <lineage>
        <taxon>Eukaryota</taxon>
        <taxon>Fungi</taxon>
        <taxon>Dikarya</taxon>
        <taxon>Ascomycota</taxon>
        <taxon>Pezizomycotina</taxon>
        <taxon>Orbiliomycetes</taxon>
        <taxon>Orbiliales</taxon>
        <taxon>Orbiliaceae</taxon>
        <taxon>Orbilia</taxon>
    </lineage>
</organism>
<evidence type="ECO:0000313" key="4">
    <source>
        <dbReference type="EMBL" id="KAF3216466.1"/>
    </source>
</evidence>
<comment type="caution">
    <text evidence="3">The sequence shown here is derived from an EMBL/GenBank/DDBJ whole genome shotgun (WGS) entry which is preliminary data.</text>
</comment>
<accession>A0A7C8UH26</accession>
<reference evidence="5 6" key="1">
    <citation type="submission" date="2019-06" db="EMBL/GenBank/DDBJ databases">
        <authorList>
            <person name="Palmer J.M."/>
        </authorList>
    </citation>
    <scope>NUCLEOTIDE SEQUENCE [LARGE SCALE GENOMIC DNA]</scope>
    <source>
        <strain evidence="2 5">TWF106</strain>
        <strain evidence="3 6">TWF191</strain>
        <strain evidence="4">TWF679</strain>
    </source>
</reference>
<dbReference type="EMBL" id="WIPF01000070">
    <property type="protein sequence ID" value="KAF3214944.1"/>
    <property type="molecule type" value="Genomic_DNA"/>
</dbReference>
<feature type="signal peptide" evidence="1">
    <location>
        <begin position="1"/>
        <end position="18"/>
    </location>
</feature>
<sequence>MYLRSIVLALSAISAVSATETCARPRVCNVDNCLRALRATQTPTHLAQASADCTRIIDVTYTPPTVTKTEYSTVTVTDISTIPSTLVETFFDTQTDVVQVTATTDLLTTVTKPAYKKRTVTSSSISFPAYATPCSGFYRFSSACSCIGVTPRIHTASAPSTTITLPITETSLTEITEVVDTASVTITDATVSITTTDTTVTNTIATTVEVVISDASYAFYTTNADEAIALRLDSNGRLWAGDRVAKGNPANSGGSALQFVFGYPDAFTDSREPFVCTKYAESFISCAVGPQKPPVTLAFTLRTSSYISSSCASAAVSTYTIIKSKLQ</sequence>
<dbReference type="EMBL" id="WIWT01000016">
    <property type="protein sequence ID" value="KAF3216466.1"/>
    <property type="molecule type" value="Genomic_DNA"/>
</dbReference>
<evidence type="ECO:0000313" key="2">
    <source>
        <dbReference type="EMBL" id="KAF3203424.1"/>
    </source>
</evidence>
<protein>
    <submittedName>
        <fullName evidence="3">Uncharacterized protein</fullName>
    </submittedName>
</protein>
<evidence type="ECO:0000313" key="6">
    <source>
        <dbReference type="Proteomes" id="UP000483672"/>
    </source>
</evidence>
<gene>
    <name evidence="2" type="ORF">TWF106_001976</name>
    <name evidence="3" type="ORF">TWF191_009634</name>
    <name evidence="4" type="ORF">TWF679_003080</name>
</gene>
<name>A0A7C8UH26_ORBOL</name>
<dbReference type="Proteomes" id="UP000614610">
    <property type="component" value="Unassembled WGS sequence"/>
</dbReference>
<dbReference type="Proteomes" id="UP000472727">
    <property type="component" value="Unassembled WGS sequence"/>
</dbReference>
<dbReference type="OrthoDB" id="5391992at2759"/>
<evidence type="ECO:0000313" key="3">
    <source>
        <dbReference type="EMBL" id="KAF3214944.1"/>
    </source>
</evidence>
<evidence type="ECO:0000256" key="1">
    <source>
        <dbReference type="SAM" id="SignalP"/>
    </source>
</evidence>
<dbReference type="Proteomes" id="UP000483672">
    <property type="component" value="Unassembled WGS sequence"/>
</dbReference>
<proteinExistence type="predicted"/>
<dbReference type="AlphaFoldDB" id="A0A7C8UH26"/>
<dbReference type="EMBL" id="WIWS01000135">
    <property type="protein sequence ID" value="KAF3203424.1"/>
    <property type="molecule type" value="Genomic_DNA"/>
</dbReference>
<keyword evidence="1" id="KW-0732">Signal</keyword>
<evidence type="ECO:0000313" key="5">
    <source>
        <dbReference type="Proteomes" id="UP000472727"/>
    </source>
</evidence>
<feature type="chain" id="PRO_5036201084" evidence="1">
    <location>
        <begin position="19"/>
        <end position="327"/>
    </location>
</feature>